<keyword evidence="3" id="KW-1185">Reference proteome</keyword>
<dbReference type="Gene3D" id="3.40.1190.20">
    <property type="match status" value="1"/>
</dbReference>
<sequence length="308" mass="33505">MIDFVAFNLILDDIVFPDGRTAMGELGGGGAQTALGMRLWSDSVGLVASVGPDFPEIWWEWLEAWGIDVQGIRRENVPTLRAWQLLEPDGRRTQIWRVSQEVLATHLARRMEWLPVSYRQARGYHLGVHPSEKKSDFIENIRVLGGIISLEPFKPADHLPDPEALQRLVSLADIFSPNLEEAISLVGPGEPSELVVRLLDAGAPVVALRMGAQGALIGQQGLDYLIHVPPVPVEVVDPVGAGNAFCGGFLVGWVEFGDLVEAGLRGAVSASFLVTQVGLPRLELATALQMAHQRLQSLRPQVTTLPLG</sequence>
<keyword evidence="2" id="KW-0808">Transferase</keyword>
<reference evidence="2 3" key="1">
    <citation type="submission" date="2023-07" db="EMBL/GenBank/DDBJ databases">
        <title>Novel species of Thermanaerothrix with wide hydrolytic capabilities.</title>
        <authorList>
            <person name="Zayulina K.S."/>
            <person name="Podosokorskaya O.A."/>
            <person name="Elcheninov A.G."/>
        </authorList>
    </citation>
    <scope>NUCLEOTIDE SEQUENCE [LARGE SCALE GENOMIC DNA]</scope>
    <source>
        <strain evidence="2 3">4228-RoL</strain>
    </source>
</reference>
<accession>A0ABU3NTB6</accession>
<proteinExistence type="predicted"/>
<evidence type="ECO:0000259" key="1">
    <source>
        <dbReference type="Pfam" id="PF00294"/>
    </source>
</evidence>
<comment type="caution">
    <text evidence="2">The sequence shown here is derived from an EMBL/GenBank/DDBJ whole genome shotgun (WGS) entry which is preliminary data.</text>
</comment>
<evidence type="ECO:0000313" key="2">
    <source>
        <dbReference type="EMBL" id="MDT8899372.1"/>
    </source>
</evidence>
<dbReference type="RefSeq" id="WP_315626065.1">
    <property type="nucleotide sequence ID" value="NZ_JAUHMF010000002.1"/>
</dbReference>
<dbReference type="InterPro" id="IPR011611">
    <property type="entry name" value="PfkB_dom"/>
</dbReference>
<dbReference type="InterPro" id="IPR029056">
    <property type="entry name" value="Ribokinase-like"/>
</dbReference>
<organism evidence="2 3">
    <name type="scientific">Thermanaerothrix solaris</name>
    <dbReference type="NCBI Taxonomy" id="3058434"/>
    <lineage>
        <taxon>Bacteria</taxon>
        <taxon>Bacillati</taxon>
        <taxon>Chloroflexota</taxon>
        <taxon>Anaerolineae</taxon>
        <taxon>Anaerolineales</taxon>
        <taxon>Anaerolineaceae</taxon>
        <taxon>Thermanaerothrix</taxon>
    </lineage>
</organism>
<protein>
    <submittedName>
        <fullName evidence="2">PfkB family carbohydrate kinase</fullName>
    </submittedName>
</protein>
<dbReference type="SUPFAM" id="SSF53613">
    <property type="entry name" value="Ribokinase-like"/>
    <property type="match status" value="1"/>
</dbReference>
<keyword evidence="2" id="KW-0418">Kinase</keyword>
<dbReference type="EMBL" id="JAUHMF010000002">
    <property type="protein sequence ID" value="MDT8899372.1"/>
    <property type="molecule type" value="Genomic_DNA"/>
</dbReference>
<feature type="domain" description="Carbohydrate kinase PfkB" evidence="1">
    <location>
        <begin position="25"/>
        <end position="278"/>
    </location>
</feature>
<dbReference type="Proteomes" id="UP001254165">
    <property type="component" value="Unassembled WGS sequence"/>
</dbReference>
<dbReference type="PANTHER" id="PTHR47098:SF2">
    <property type="entry name" value="PROTEIN MAK32"/>
    <property type="match status" value="1"/>
</dbReference>
<dbReference type="GO" id="GO:0016301">
    <property type="term" value="F:kinase activity"/>
    <property type="evidence" value="ECO:0007669"/>
    <property type="project" value="UniProtKB-KW"/>
</dbReference>
<dbReference type="PANTHER" id="PTHR47098">
    <property type="entry name" value="PROTEIN MAK32"/>
    <property type="match status" value="1"/>
</dbReference>
<gene>
    <name evidence="2" type="ORF">QYE77_13985</name>
</gene>
<dbReference type="Pfam" id="PF00294">
    <property type="entry name" value="PfkB"/>
    <property type="match status" value="1"/>
</dbReference>
<name>A0ABU3NTB6_9CHLR</name>
<evidence type="ECO:0000313" key="3">
    <source>
        <dbReference type="Proteomes" id="UP001254165"/>
    </source>
</evidence>